<gene>
    <name evidence="3" type="ORF">SAMN04488133_1232</name>
</gene>
<dbReference type="InterPro" id="IPR000182">
    <property type="entry name" value="GNAT_dom"/>
</dbReference>
<dbReference type="GeneID" id="39856746"/>
<feature type="region of interest" description="Disordered" evidence="1">
    <location>
        <begin position="47"/>
        <end position="83"/>
    </location>
</feature>
<proteinExistence type="predicted"/>
<dbReference type="Proteomes" id="UP000236740">
    <property type="component" value="Unassembled WGS sequence"/>
</dbReference>
<protein>
    <submittedName>
        <fullName evidence="3">Acetyltransferase (GNAT) family protein</fullName>
    </submittedName>
</protein>
<keyword evidence="3" id="KW-0808">Transferase</keyword>
<dbReference type="InterPro" id="IPR016181">
    <property type="entry name" value="Acyl_CoA_acyltransferase"/>
</dbReference>
<evidence type="ECO:0000259" key="2">
    <source>
        <dbReference type="PROSITE" id="PS51186"/>
    </source>
</evidence>
<evidence type="ECO:0000256" key="1">
    <source>
        <dbReference type="SAM" id="MobiDB-lite"/>
    </source>
</evidence>
<evidence type="ECO:0000313" key="4">
    <source>
        <dbReference type="Proteomes" id="UP000236740"/>
    </source>
</evidence>
<reference evidence="3 4" key="1">
    <citation type="submission" date="2016-10" db="EMBL/GenBank/DDBJ databases">
        <authorList>
            <person name="de Groot N.N."/>
        </authorList>
    </citation>
    <scope>NUCLEOTIDE SEQUENCE [LARGE SCALE GENOMIC DNA]</scope>
    <source>
        <strain evidence="3 4">CGMCC 1.10331</strain>
    </source>
</reference>
<feature type="compositionally biased region" description="Basic and acidic residues" evidence="1">
    <location>
        <begin position="201"/>
        <end position="220"/>
    </location>
</feature>
<feature type="compositionally biased region" description="Basic and acidic residues" evidence="1">
    <location>
        <begin position="62"/>
        <end position="77"/>
    </location>
</feature>
<accession>A0A1H5WCT7</accession>
<dbReference type="PROSITE" id="PS51186">
    <property type="entry name" value="GNAT"/>
    <property type="match status" value="1"/>
</dbReference>
<keyword evidence="4" id="KW-1185">Reference proteome</keyword>
<feature type="compositionally biased region" description="Basic and acidic residues" evidence="1">
    <location>
        <begin position="180"/>
        <end position="189"/>
    </location>
</feature>
<organism evidence="3 4">
    <name type="scientific">Halobellus limi</name>
    <dbReference type="NCBI Taxonomy" id="699433"/>
    <lineage>
        <taxon>Archaea</taxon>
        <taxon>Methanobacteriati</taxon>
        <taxon>Methanobacteriota</taxon>
        <taxon>Stenosarchaea group</taxon>
        <taxon>Halobacteria</taxon>
        <taxon>Halobacteriales</taxon>
        <taxon>Haloferacaceae</taxon>
        <taxon>Halobellus</taxon>
    </lineage>
</organism>
<dbReference type="GO" id="GO:0016747">
    <property type="term" value="F:acyltransferase activity, transferring groups other than amino-acyl groups"/>
    <property type="evidence" value="ECO:0007669"/>
    <property type="project" value="InterPro"/>
</dbReference>
<dbReference type="Gene3D" id="3.40.630.30">
    <property type="match status" value="1"/>
</dbReference>
<evidence type="ECO:0000313" key="3">
    <source>
        <dbReference type="EMBL" id="SEF97262.1"/>
    </source>
</evidence>
<dbReference type="AlphaFoldDB" id="A0A1H5WCT7"/>
<feature type="region of interest" description="Disordered" evidence="1">
    <location>
        <begin position="180"/>
        <end position="220"/>
    </location>
</feature>
<feature type="domain" description="N-acetyltransferase" evidence="2">
    <location>
        <begin position="3"/>
        <end position="189"/>
    </location>
</feature>
<dbReference type="RefSeq" id="WP_235010730.1">
    <property type="nucleotide sequence ID" value="NZ_CP031311.1"/>
</dbReference>
<dbReference type="SUPFAM" id="SSF55729">
    <property type="entry name" value="Acyl-CoA N-acyltransferases (Nat)"/>
    <property type="match status" value="1"/>
</dbReference>
<dbReference type="EMBL" id="FNVN01000001">
    <property type="protein sequence ID" value="SEF97262.1"/>
    <property type="molecule type" value="Genomic_DNA"/>
</dbReference>
<dbReference type="Pfam" id="PF13508">
    <property type="entry name" value="Acetyltransf_7"/>
    <property type="match status" value="1"/>
</dbReference>
<name>A0A1H5WCT7_9EURY</name>
<sequence>MSHQIREATADDADDVARLLDAAMLEFDRERVRRRIDDGDVLVAVVDEYGTPADVDESGGGETEREGETERGDRDTDGSETSADRVVGVCVLGAVDDDGDATGLAPTEVGDFAAVSDLVGTDRPATEIESIAVHRSRRGRGIGRALVDAAAARASGPLVARFHEQVRPFYDALGFEIREHGGETSRDDESGTGVGGSEDGGVEHAGDPAGSDDRLYGVLR</sequence>